<organism evidence="1 2">
    <name type="scientific">Panagrolaimus sp. PS1159</name>
    <dbReference type="NCBI Taxonomy" id="55785"/>
    <lineage>
        <taxon>Eukaryota</taxon>
        <taxon>Metazoa</taxon>
        <taxon>Ecdysozoa</taxon>
        <taxon>Nematoda</taxon>
        <taxon>Chromadorea</taxon>
        <taxon>Rhabditida</taxon>
        <taxon>Tylenchina</taxon>
        <taxon>Panagrolaimomorpha</taxon>
        <taxon>Panagrolaimoidea</taxon>
        <taxon>Panagrolaimidae</taxon>
        <taxon>Panagrolaimus</taxon>
    </lineage>
</organism>
<evidence type="ECO:0000313" key="1">
    <source>
        <dbReference type="Proteomes" id="UP000887580"/>
    </source>
</evidence>
<protein>
    <submittedName>
        <fullName evidence="2">LIM interaction domain-containing protein</fullName>
    </submittedName>
</protein>
<evidence type="ECO:0000313" key="2">
    <source>
        <dbReference type="WBParaSite" id="PS1159_v2.g2476.t4"/>
    </source>
</evidence>
<sequence length="728" mass="82148">QHGGPTSTASGSMNNGFGPPSLSHGPPTNAQPMTYQDLDPSHQQQPQQMPPPPYNMHPMNPSQSQPPPQMMQQPGPPQGSIPNGPGNPNLNPQQNAGIQSQMMLRPPIPMSHIPQPPLLEYRILEMNKRMYSFNHQQYQVAPELHPQWWEAFGQEFFDDDSRLNIITYETPDNPKKYTVSKKLIGKFFRTMFENGVRELQFLPRAPTDERMSQWGASVSKKLIGKFFRTMFENGVRELQFLPRAPSDERMSQWGACSLDCENVVMFTRIHKPVNAHVVTEARMFLEFAPYDEAYGYRIKQFTLELKNSQEYILRQPQDLEHQEQIKYNITKCGIPIKAINFLKLCIIMEPMQLIDMEHQERIKYNITKCGIPIKAINFLKLCIIMEPMQLIVNYCKQNPMTTPRDALKHILFREHSSRKNVNPPPPMPQNIQPMQPPPPQNMMPPQPPPEEVAKKTRKRTRKNNNTAGGPNTTTPAKQRKGNSRASPSQSSNSFPINQNYNVQQYQEVLVVGEPSLMGADFGEEDERSISRIENTQYDGSMMNHGGPGSGMPQSAMNTPMSVGMPTNGSTPNYSRQNSFNRGIEYNVQQYQEVLVVGEPSLMGADFGEEDERSISRIENTQYDGSMMNHGGPGSGMPQSAMNTPMSVGMPTNGSTPNYSRQNSFNRGIEVQKMPPPQAAPLAHTSSSSQLGMLPPPYEMSMMNNAWKNNMPNSNNMNPSMMAQTICEQ</sequence>
<accession>A0AC35G7B5</accession>
<dbReference type="Proteomes" id="UP000887580">
    <property type="component" value="Unplaced"/>
</dbReference>
<name>A0AC35G7B5_9BILA</name>
<reference evidence="2" key="1">
    <citation type="submission" date="2022-11" db="UniProtKB">
        <authorList>
            <consortium name="WormBaseParasite"/>
        </authorList>
    </citation>
    <scope>IDENTIFICATION</scope>
</reference>
<dbReference type="WBParaSite" id="PS1159_v2.g2476.t4">
    <property type="protein sequence ID" value="PS1159_v2.g2476.t4"/>
    <property type="gene ID" value="PS1159_v2.g2476"/>
</dbReference>
<proteinExistence type="predicted"/>